<protein>
    <recommendedName>
        <fullName evidence="24">Acylglycerol kinase, mitochondrial</fullName>
        <ecNumber evidence="5">2.7.1.107</ecNumber>
        <ecNumber evidence="22">2.7.1.138</ecNumber>
        <ecNumber evidence="23">2.7.1.94</ecNumber>
    </recommendedName>
    <alternativeName>
        <fullName evidence="25">Multiple substrate lipid kinase</fullName>
    </alternativeName>
</protein>
<dbReference type="GO" id="GO:0004143">
    <property type="term" value="F:ATP-dependent diacylglycerol kinase activity"/>
    <property type="evidence" value="ECO:0007669"/>
    <property type="project" value="UniProtKB-EC"/>
</dbReference>
<keyword evidence="10" id="KW-0067">ATP-binding</keyword>
<dbReference type="Pfam" id="PF19712">
    <property type="entry name" value="AGK_C"/>
    <property type="match status" value="1"/>
</dbReference>
<sequence>MNVLLTIRNNWKKSVFFTGLLGYGASTLKTNIEIRQYMNEFSTEVLQAGQDTQGTPQNVLVVMNPIANKKKAENLFKKYCEPILHLAGYSVEVLRTNYIGHAKAYVEELNKLPDVIVVAGGNGTKSEVVTGLLRRQGSSCPISFIPLGRDMQPKSSFFSFSKQHELDYVMELCNSLMPLLKNQSKYESVIQYDVLNEAANEEGSASQLKPIFGLNGFSWGLLKELDTKKDKYWYLGPLKHHIAAFLRSFSGNVDWQMDTDYVYTPPCSGCSNCRVKSDKTAPNKGFFLKKLVPAQNGISDASHKFIVNDNCSTNMEGSIKSNQINISLNQNSEHFDELESKFINSLQPGWEFIKNIPNITNKTIEPNLIVKSRTIKLYPSASTPNIFYSIDGEEYEPRPIKVSIVPNAIKVFC</sequence>
<evidence type="ECO:0000256" key="19">
    <source>
        <dbReference type="ARBA" id="ARBA00024556"/>
    </source>
</evidence>
<dbReference type="GO" id="GO:0046512">
    <property type="term" value="P:sphingosine biosynthetic process"/>
    <property type="evidence" value="ECO:0007669"/>
    <property type="project" value="TreeGrafter"/>
</dbReference>
<dbReference type="GO" id="GO:0005524">
    <property type="term" value="F:ATP binding"/>
    <property type="evidence" value="ECO:0007669"/>
    <property type="project" value="UniProtKB-KW"/>
</dbReference>
<dbReference type="AlphaFoldDB" id="A0AAD4PML8"/>
<comment type="catalytic activity">
    <reaction evidence="20">
        <text>1-hexadecanoyl-sn-glycerol + ATP = 1-hexadecanoyl-sn-glycero-3-phosphate + ADP + H(+)</text>
        <dbReference type="Rhea" id="RHEA:43308"/>
        <dbReference type="ChEBI" id="CHEBI:15378"/>
        <dbReference type="ChEBI" id="CHEBI:30616"/>
        <dbReference type="ChEBI" id="CHEBI:57518"/>
        <dbReference type="ChEBI" id="CHEBI:75542"/>
        <dbReference type="ChEBI" id="CHEBI:456216"/>
    </reaction>
    <physiologicalReaction direction="left-to-right" evidence="20">
        <dbReference type="Rhea" id="RHEA:43309"/>
    </physiologicalReaction>
</comment>
<dbReference type="EC" id="2.7.1.94" evidence="23"/>
<evidence type="ECO:0000256" key="21">
    <source>
        <dbReference type="ARBA" id="ARBA00025749"/>
    </source>
</evidence>
<comment type="catalytic activity">
    <reaction evidence="26">
        <text>a 2-acylglycerol + ATP = a 2-acyl-sn-glycerol 3-phosphate + ADP + H(+)</text>
        <dbReference type="Rhea" id="RHEA:39847"/>
        <dbReference type="ChEBI" id="CHEBI:15378"/>
        <dbReference type="ChEBI" id="CHEBI:17389"/>
        <dbReference type="ChEBI" id="CHEBI:30616"/>
        <dbReference type="ChEBI" id="CHEBI:64982"/>
        <dbReference type="ChEBI" id="CHEBI:456216"/>
    </reaction>
    <physiologicalReaction direction="left-to-right" evidence="26">
        <dbReference type="Rhea" id="RHEA:39848"/>
    </physiologicalReaction>
</comment>
<comment type="pathway">
    <text evidence="4">Lipid metabolism; glycerolipid metabolism.</text>
</comment>
<evidence type="ECO:0000313" key="32">
    <source>
        <dbReference type="Proteomes" id="UP001200034"/>
    </source>
</evidence>
<evidence type="ECO:0000256" key="8">
    <source>
        <dbReference type="ARBA" id="ARBA00022777"/>
    </source>
</evidence>
<dbReference type="SUPFAM" id="SSF111331">
    <property type="entry name" value="NAD kinase/diacylglycerol kinase-like"/>
    <property type="match status" value="1"/>
</dbReference>
<proteinExistence type="inferred from homology"/>
<accession>A0AAD4PML8</accession>
<evidence type="ECO:0000256" key="4">
    <source>
        <dbReference type="ARBA" id="ARBA00005175"/>
    </source>
</evidence>
<evidence type="ECO:0000256" key="12">
    <source>
        <dbReference type="ARBA" id="ARBA00023128"/>
    </source>
</evidence>
<dbReference type="InterPro" id="IPR016064">
    <property type="entry name" value="NAD/diacylglycerol_kinase_sf"/>
</dbReference>
<keyword evidence="9" id="KW-0999">Mitochondrion inner membrane</keyword>
<evidence type="ECO:0000259" key="30">
    <source>
        <dbReference type="PROSITE" id="PS50146"/>
    </source>
</evidence>
<dbReference type="GO" id="GO:0046513">
    <property type="term" value="P:ceramide biosynthetic process"/>
    <property type="evidence" value="ECO:0007669"/>
    <property type="project" value="TreeGrafter"/>
</dbReference>
<dbReference type="InterPro" id="IPR017438">
    <property type="entry name" value="ATP-NAD_kinase_N"/>
</dbReference>
<keyword evidence="32" id="KW-1185">Reference proteome</keyword>
<comment type="subcellular location">
    <subcellularLocation>
        <location evidence="3">Mitochondrion inner membrane</location>
        <topology evidence="3">Peripheral membrane protein</topology>
    </subcellularLocation>
    <subcellularLocation>
        <location evidence="2">Mitochondrion intermembrane space</location>
    </subcellularLocation>
</comment>
<dbReference type="Gene3D" id="3.40.50.10330">
    <property type="entry name" value="Probable inorganic polyphosphate/atp-NAD kinase, domain 1"/>
    <property type="match status" value="1"/>
</dbReference>
<name>A0AAD4PML8_9MUSC</name>
<evidence type="ECO:0000256" key="13">
    <source>
        <dbReference type="ARBA" id="ARBA00023136"/>
    </source>
</evidence>
<dbReference type="EC" id="2.7.1.138" evidence="22"/>
<comment type="catalytic activity">
    <reaction evidence="18">
        <text>a 1-acyl-sn-glycerol + ATP = a 1-acyl-sn-glycero-3-phosphate + ADP + H(+)</text>
        <dbReference type="Rhea" id="RHEA:33747"/>
        <dbReference type="ChEBI" id="CHEBI:15378"/>
        <dbReference type="ChEBI" id="CHEBI:30616"/>
        <dbReference type="ChEBI" id="CHEBI:57970"/>
        <dbReference type="ChEBI" id="CHEBI:64683"/>
        <dbReference type="ChEBI" id="CHEBI:456216"/>
    </reaction>
    <physiologicalReaction direction="left-to-right" evidence="18">
        <dbReference type="Rhea" id="RHEA:33748"/>
    </physiologicalReaction>
</comment>
<dbReference type="EMBL" id="JAJJHW010001127">
    <property type="protein sequence ID" value="KAH8376577.1"/>
    <property type="molecule type" value="Genomic_DNA"/>
</dbReference>
<evidence type="ECO:0000256" key="5">
    <source>
        <dbReference type="ARBA" id="ARBA00012133"/>
    </source>
</evidence>
<dbReference type="GO" id="GO:0005758">
    <property type="term" value="C:mitochondrial intermembrane space"/>
    <property type="evidence" value="ECO:0007669"/>
    <property type="project" value="UniProtKB-SubCell"/>
</dbReference>
<keyword evidence="13" id="KW-0472">Membrane</keyword>
<evidence type="ECO:0000256" key="26">
    <source>
        <dbReference type="ARBA" id="ARBA00044480"/>
    </source>
</evidence>
<evidence type="ECO:0000256" key="3">
    <source>
        <dbReference type="ARBA" id="ARBA00004637"/>
    </source>
</evidence>
<dbReference type="Proteomes" id="UP001200034">
    <property type="component" value="Unassembled WGS sequence"/>
</dbReference>
<keyword evidence="6" id="KW-0808">Transferase</keyword>
<dbReference type="InterPro" id="IPR050187">
    <property type="entry name" value="Lipid_Phosphate_FormReg"/>
</dbReference>
<comment type="catalytic activity">
    <reaction evidence="19">
        <text>2-(5Z,8Z,11Z,14Z-eicosatetraenoyl)-glycerol + ATP = 2-(5Z,8Z,11Z,14Z-eicosatetraenoyl)-sn-glycero-3-phosphate + ADP + H(+)</text>
        <dbReference type="Rhea" id="RHEA:43316"/>
        <dbReference type="ChEBI" id="CHEBI:15378"/>
        <dbReference type="ChEBI" id="CHEBI:30616"/>
        <dbReference type="ChEBI" id="CHEBI:52392"/>
        <dbReference type="ChEBI" id="CHEBI:78209"/>
        <dbReference type="ChEBI" id="CHEBI:456216"/>
    </reaction>
    <physiologicalReaction direction="left-to-right" evidence="19">
        <dbReference type="Rhea" id="RHEA:43317"/>
    </physiologicalReaction>
</comment>
<dbReference type="PANTHER" id="PTHR12358:SF31">
    <property type="entry name" value="ACYLGLYCEROL KINASE, MITOCHONDRIAL"/>
    <property type="match status" value="1"/>
</dbReference>
<dbReference type="PROSITE" id="PS50146">
    <property type="entry name" value="DAGK"/>
    <property type="match status" value="1"/>
</dbReference>
<comment type="catalytic activity">
    <reaction evidence="15">
        <text>a 1,2-diacyl-sn-glycerol + ATP = a 1,2-diacyl-sn-glycero-3-phosphate + ADP + H(+)</text>
        <dbReference type="Rhea" id="RHEA:10272"/>
        <dbReference type="ChEBI" id="CHEBI:15378"/>
        <dbReference type="ChEBI" id="CHEBI:17815"/>
        <dbReference type="ChEBI" id="CHEBI:30616"/>
        <dbReference type="ChEBI" id="CHEBI:58608"/>
        <dbReference type="ChEBI" id="CHEBI:456216"/>
        <dbReference type="EC" id="2.7.1.107"/>
    </reaction>
    <physiologicalReaction direction="left-to-right" evidence="15">
        <dbReference type="Rhea" id="RHEA:10273"/>
    </physiologicalReaction>
</comment>
<evidence type="ECO:0000256" key="23">
    <source>
        <dbReference type="ARBA" id="ARBA00026098"/>
    </source>
</evidence>
<dbReference type="Pfam" id="PF00781">
    <property type="entry name" value="DAGK_cat"/>
    <property type="match status" value="1"/>
</dbReference>
<keyword evidence="8" id="KW-0418">Kinase</keyword>
<comment type="catalytic activity">
    <reaction evidence="29">
        <text>N-(hexanoyl)sphing-4-enine + ATP = N-hexanoylsphing-4-enine 1-phosphate + ADP + H(+)</text>
        <dbReference type="Rhea" id="RHEA:43312"/>
        <dbReference type="ChEBI" id="CHEBI:15378"/>
        <dbReference type="ChEBI" id="CHEBI:30616"/>
        <dbReference type="ChEBI" id="CHEBI:63867"/>
        <dbReference type="ChEBI" id="CHEBI:82959"/>
        <dbReference type="ChEBI" id="CHEBI:456216"/>
    </reaction>
    <physiologicalReaction direction="left-to-right" evidence="29">
        <dbReference type="Rhea" id="RHEA:43313"/>
    </physiologicalReaction>
</comment>
<evidence type="ECO:0000313" key="31">
    <source>
        <dbReference type="EMBL" id="KAH8376577.1"/>
    </source>
</evidence>
<dbReference type="GO" id="GO:0047620">
    <property type="term" value="F:acylglycerol kinase activity"/>
    <property type="evidence" value="ECO:0007669"/>
    <property type="project" value="UniProtKB-EC"/>
</dbReference>
<dbReference type="GO" id="GO:0005743">
    <property type="term" value="C:mitochondrial inner membrane"/>
    <property type="evidence" value="ECO:0007669"/>
    <property type="project" value="UniProtKB-SubCell"/>
</dbReference>
<comment type="caution">
    <text evidence="31">The sequence shown here is derived from an EMBL/GenBank/DDBJ whole genome shotgun (WGS) entry which is preliminary data.</text>
</comment>
<evidence type="ECO:0000256" key="27">
    <source>
        <dbReference type="ARBA" id="ARBA00048034"/>
    </source>
</evidence>
<evidence type="ECO:0000256" key="15">
    <source>
        <dbReference type="ARBA" id="ARBA00023411"/>
    </source>
</evidence>
<dbReference type="InterPro" id="IPR045579">
    <property type="entry name" value="AGK_C"/>
</dbReference>
<evidence type="ECO:0000256" key="14">
    <source>
        <dbReference type="ARBA" id="ARBA00023371"/>
    </source>
</evidence>
<reference evidence="31" key="1">
    <citation type="journal article" date="2021" name="Mol. Ecol. Resour.">
        <title>Phylogenomic analyses of the genus Drosophila reveals genomic signals of climate adaptation.</title>
        <authorList>
            <person name="Li F."/>
            <person name="Rane R.V."/>
            <person name="Luria V."/>
            <person name="Xiong Z."/>
            <person name="Chen J."/>
            <person name="Li Z."/>
            <person name="Catullo R.A."/>
            <person name="Griffin P.C."/>
            <person name="Schiffer M."/>
            <person name="Pearce S."/>
            <person name="Lee S.F."/>
            <person name="McElroy K."/>
            <person name="Stocker A."/>
            <person name="Shirriffs J."/>
            <person name="Cockerell F."/>
            <person name="Coppin C."/>
            <person name="Sgro C.M."/>
            <person name="Karger A."/>
            <person name="Cain J.W."/>
            <person name="Weber J.A."/>
            <person name="Santpere G."/>
            <person name="Kirschner M.W."/>
            <person name="Hoffmann A.A."/>
            <person name="Oakeshott J.G."/>
            <person name="Zhang G."/>
        </authorList>
    </citation>
    <scope>NUCLEOTIDE SEQUENCE</scope>
    <source>
        <strain evidence="31">BGI-SZ-2011g</strain>
    </source>
</reference>
<evidence type="ECO:0000256" key="25">
    <source>
        <dbReference type="ARBA" id="ARBA00030553"/>
    </source>
</evidence>
<evidence type="ECO:0000256" key="24">
    <source>
        <dbReference type="ARBA" id="ARBA00026142"/>
    </source>
</evidence>
<evidence type="ECO:0000256" key="10">
    <source>
        <dbReference type="ARBA" id="ARBA00022840"/>
    </source>
</evidence>
<evidence type="ECO:0000256" key="6">
    <source>
        <dbReference type="ARBA" id="ARBA00022679"/>
    </source>
</evidence>
<evidence type="ECO:0000256" key="1">
    <source>
        <dbReference type="ARBA" id="ARBA00001946"/>
    </source>
</evidence>
<evidence type="ECO:0000256" key="29">
    <source>
        <dbReference type="ARBA" id="ARBA00048876"/>
    </source>
</evidence>
<evidence type="ECO:0000256" key="16">
    <source>
        <dbReference type="ARBA" id="ARBA00024483"/>
    </source>
</evidence>
<dbReference type="EC" id="2.7.1.107" evidence="5"/>
<evidence type="ECO:0000256" key="7">
    <source>
        <dbReference type="ARBA" id="ARBA00022741"/>
    </source>
</evidence>
<comment type="catalytic activity">
    <reaction evidence="28">
        <text>a monoacylglycerol + ATP = a monoacyl-sn-glycero-3-phosphate + ADP + H(+)</text>
        <dbReference type="Rhea" id="RHEA:19293"/>
        <dbReference type="ChEBI" id="CHEBI:15378"/>
        <dbReference type="ChEBI" id="CHEBI:17408"/>
        <dbReference type="ChEBI" id="CHEBI:30616"/>
        <dbReference type="ChEBI" id="CHEBI:77589"/>
        <dbReference type="ChEBI" id="CHEBI:456216"/>
        <dbReference type="EC" id="2.7.1.94"/>
    </reaction>
    <physiologicalReaction direction="left-to-right" evidence="28">
        <dbReference type="Rhea" id="RHEA:19294"/>
    </physiologicalReaction>
</comment>
<evidence type="ECO:0000256" key="22">
    <source>
        <dbReference type="ARBA" id="ARBA00026096"/>
    </source>
</evidence>
<evidence type="ECO:0000256" key="11">
    <source>
        <dbReference type="ARBA" id="ARBA00023098"/>
    </source>
</evidence>
<evidence type="ECO:0000256" key="17">
    <source>
        <dbReference type="ARBA" id="ARBA00024505"/>
    </source>
</evidence>
<organism evidence="31 32">
    <name type="scientific">Drosophila rubida</name>
    <dbReference type="NCBI Taxonomy" id="30044"/>
    <lineage>
        <taxon>Eukaryota</taxon>
        <taxon>Metazoa</taxon>
        <taxon>Ecdysozoa</taxon>
        <taxon>Arthropoda</taxon>
        <taxon>Hexapoda</taxon>
        <taxon>Insecta</taxon>
        <taxon>Pterygota</taxon>
        <taxon>Neoptera</taxon>
        <taxon>Endopterygota</taxon>
        <taxon>Diptera</taxon>
        <taxon>Brachycera</taxon>
        <taxon>Muscomorpha</taxon>
        <taxon>Ephydroidea</taxon>
        <taxon>Drosophilidae</taxon>
        <taxon>Drosophila</taxon>
    </lineage>
</organism>
<dbReference type="InterPro" id="IPR001206">
    <property type="entry name" value="Diacylglycerol_kinase_cat_dom"/>
</dbReference>
<evidence type="ECO:0000256" key="28">
    <source>
        <dbReference type="ARBA" id="ARBA00048663"/>
    </source>
</evidence>
<dbReference type="PANTHER" id="PTHR12358">
    <property type="entry name" value="SPHINGOSINE KINASE"/>
    <property type="match status" value="1"/>
</dbReference>
<feature type="domain" description="DAGKc" evidence="30">
    <location>
        <begin position="54"/>
        <end position="148"/>
    </location>
</feature>
<comment type="similarity">
    <text evidence="21">Belongs to the AGK family.</text>
</comment>
<comment type="catalytic activity">
    <reaction evidence="16">
        <text>1-(5Z,8Z,11Z,14Z-eicosatetraenoyl)-sn-glycerol + ATP = 1-(5Z,8Z,11Z,14Z-eicosatetraenoyl)-sn-glycero-3-phosphate + ADP + H(+)</text>
        <dbReference type="Rhea" id="RHEA:43328"/>
        <dbReference type="ChEBI" id="CHEBI:15378"/>
        <dbReference type="ChEBI" id="CHEBI:30616"/>
        <dbReference type="ChEBI" id="CHEBI:34071"/>
        <dbReference type="ChEBI" id="CHEBI:74938"/>
        <dbReference type="ChEBI" id="CHEBI:456216"/>
    </reaction>
    <physiologicalReaction direction="left-to-right" evidence="16">
        <dbReference type="Rhea" id="RHEA:43329"/>
    </physiologicalReaction>
</comment>
<comment type="cofactor">
    <cofactor evidence="1">
        <name>Mg(2+)</name>
        <dbReference type="ChEBI" id="CHEBI:18420"/>
    </cofactor>
</comment>
<evidence type="ECO:0000256" key="9">
    <source>
        <dbReference type="ARBA" id="ARBA00022792"/>
    </source>
</evidence>
<comment type="catalytic activity">
    <reaction evidence="27">
        <text>an N-acylsphing-4-enine + ATP = an N-acylsphing-4-enine 1-phosphate + ADP + H(+)</text>
        <dbReference type="Rhea" id="RHEA:17929"/>
        <dbReference type="ChEBI" id="CHEBI:15378"/>
        <dbReference type="ChEBI" id="CHEBI:30616"/>
        <dbReference type="ChEBI" id="CHEBI:52639"/>
        <dbReference type="ChEBI" id="CHEBI:57674"/>
        <dbReference type="ChEBI" id="CHEBI:456216"/>
        <dbReference type="EC" id="2.7.1.138"/>
    </reaction>
    <physiologicalReaction direction="left-to-right" evidence="27">
        <dbReference type="Rhea" id="RHEA:17930"/>
    </physiologicalReaction>
</comment>
<evidence type="ECO:0000256" key="20">
    <source>
        <dbReference type="ARBA" id="ARBA00024636"/>
    </source>
</evidence>
<comment type="catalytic activity">
    <reaction evidence="17">
        <text>1-(9Z-octadecenoyl)-sn-glycerol + ATP = 1-(9Z-octadecenoyl)-sn-glycero-3-phosphate + ADP + H(+)</text>
        <dbReference type="Rhea" id="RHEA:41079"/>
        <dbReference type="ChEBI" id="CHEBI:15378"/>
        <dbReference type="ChEBI" id="CHEBI:30616"/>
        <dbReference type="ChEBI" id="CHEBI:74544"/>
        <dbReference type="ChEBI" id="CHEBI:75757"/>
        <dbReference type="ChEBI" id="CHEBI:456216"/>
    </reaction>
    <physiologicalReaction direction="left-to-right" evidence="17">
        <dbReference type="Rhea" id="RHEA:41080"/>
    </physiologicalReaction>
</comment>
<comment type="catalytic activity">
    <reaction evidence="14">
        <text>1,2-di-(9Z-octadecenoyl)-sn-glycerol + ATP = 1,2-di-(9Z-octadecenoyl)-sn-glycero-3-phosphate + ADP + H(+)</text>
        <dbReference type="Rhea" id="RHEA:40327"/>
        <dbReference type="ChEBI" id="CHEBI:15378"/>
        <dbReference type="ChEBI" id="CHEBI:30616"/>
        <dbReference type="ChEBI" id="CHEBI:52333"/>
        <dbReference type="ChEBI" id="CHEBI:74546"/>
        <dbReference type="ChEBI" id="CHEBI:456216"/>
    </reaction>
    <physiologicalReaction direction="left-to-right" evidence="14">
        <dbReference type="Rhea" id="RHEA:40328"/>
    </physiologicalReaction>
</comment>
<gene>
    <name evidence="31" type="ORF">KR093_000149</name>
</gene>
<evidence type="ECO:0000256" key="2">
    <source>
        <dbReference type="ARBA" id="ARBA00004569"/>
    </source>
</evidence>
<keyword evidence="11" id="KW-0443">Lipid metabolism</keyword>
<keyword evidence="7" id="KW-0547">Nucleotide-binding</keyword>
<dbReference type="GO" id="GO:0001729">
    <property type="term" value="F:ceramide kinase activity"/>
    <property type="evidence" value="ECO:0007669"/>
    <property type="project" value="UniProtKB-EC"/>
</dbReference>
<keyword evidence="12" id="KW-0496">Mitochondrion</keyword>
<dbReference type="Gene3D" id="2.60.200.40">
    <property type="match status" value="1"/>
</dbReference>
<evidence type="ECO:0000256" key="18">
    <source>
        <dbReference type="ARBA" id="ARBA00024512"/>
    </source>
</evidence>